<protein>
    <recommendedName>
        <fullName evidence="6">Periplasmic heavy metal sensor</fullName>
    </recommendedName>
</protein>
<evidence type="ECO:0000313" key="4">
    <source>
        <dbReference type="EMBL" id="BDC99645.1"/>
    </source>
</evidence>
<feature type="signal peptide" evidence="3">
    <location>
        <begin position="1"/>
        <end position="25"/>
    </location>
</feature>
<sequence>MNQIKLKKSIGLVFLLFAISFSGIAQPHHQKVKKKEMRAFLKNEVMPVMKDARKAFDAKLSAKEQKEIAQYRQELEALKAKGKKLRAELPAKHSENFELPSSAQRQAMRELEKSKREIMQGVWEIADRHEQDLDQVLVSLEPKLKEWHEKMMEEDGRRTGAQQIKGTPATESKGKKKGQKPNKKAKHMRPHHGGPMGMLNNGAKFLLMDPDHMKEAPMPPMEMDEE</sequence>
<name>A0ABM7VFE0_9BACT</name>
<evidence type="ECO:0000256" key="3">
    <source>
        <dbReference type="SAM" id="SignalP"/>
    </source>
</evidence>
<evidence type="ECO:0008006" key="6">
    <source>
        <dbReference type="Google" id="ProtNLM"/>
    </source>
</evidence>
<dbReference type="RefSeq" id="WP_338396928.1">
    <property type="nucleotide sequence ID" value="NZ_AP025292.1"/>
</dbReference>
<keyword evidence="3" id="KW-0732">Signal</keyword>
<dbReference type="Proteomes" id="UP001354989">
    <property type="component" value="Chromosome"/>
</dbReference>
<feature type="coiled-coil region" evidence="1">
    <location>
        <begin position="61"/>
        <end position="88"/>
    </location>
</feature>
<feature type="compositionally biased region" description="Basic residues" evidence="2">
    <location>
        <begin position="174"/>
        <end position="192"/>
    </location>
</feature>
<feature type="region of interest" description="Disordered" evidence="2">
    <location>
        <begin position="153"/>
        <end position="203"/>
    </location>
</feature>
<keyword evidence="5" id="KW-1185">Reference proteome</keyword>
<evidence type="ECO:0000256" key="1">
    <source>
        <dbReference type="SAM" id="Coils"/>
    </source>
</evidence>
<accession>A0ABM7VFE0</accession>
<gene>
    <name evidence="4" type="ORF">PEPS_19260</name>
</gene>
<dbReference type="EMBL" id="AP025292">
    <property type="protein sequence ID" value="BDC99645.1"/>
    <property type="molecule type" value="Genomic_DNA"/>
</dbReference>
<keyword evidence="1" id="KW-0175">Coiled coil</keyword>
<proteinExistence type="predicted"/>
<evidence type="ECO:0000313" key="5">
    <source>
        <dbReference type="Proteomes" id="UP001354989"/>
    </source>
</evidence>
<organism evidence="4 5">
    <name type="scientific">Persicobacter psychrovividus</name>
    <dbReference type="NCBI Taxonomy" id="387638"/>
    <lineage>
        <taxon>Bacteria</taxon>
        <taxon>Pseudomonadati</taxon>
        <taxon>Bacteroidota</taxon>
        <taxon>Cytophagia</taxon>
        <taxon>Cytophagales</taxon>
        <taxon>Persicobacteraceae</taxon>
        <taxon>Persicobacter</taxon>
    </lineage>
</organism>
<evidence type="ECO:0000256" key="2">
    <source>
        <dbReference type="SAM" id="MobiDB-lite"/>
    </source>
</evidence>
<feature type="chain" id="PRO_5047434218" description="Periplasmic heavy metal sensor" evidence="3">
    <location>
        <begin position="26"/>
        <end position="226"/>
    </location>
</feature>
<reference evidence="4 5" key="1">
    <citation type="submission" date="2021-12" db="EMBL/GenBank/DDBJ databases">
        <title>Genome sequencing of bacteria with rrn-lacking chromosome and rrn-plasmid.</title>
        <authorList>
            <person name="Anda M."/>
            <person name="Iwasaki W."/>
        </authorList>
    </citation>
    <scope>NUCLEOTIDE SEQUENCE [LARGE SCALE GENOMIC DNA]</scope>
    <source>
        <strain evidence="4 5">NBRC 101262</strain>
    </source>
</reference>